<organism evidence="2">
    <name type="scientific">Schistocephalus solidus</name>
    <name type="common">Tapeworm</name>
    <dbReference type="NCBI Taxonomy" id="70667"/>
    <lineage>
        <taxon>Eukaryota</taxon>
        <taxon>Metazoa</taxon>
        <taxon>Spiralia</taxon>
        <taxon>Lophotrochozoa</taxon>
        <taxon>Platyhelminthes</taxon>
        <taxon>Cestoda</taxon>
        <taxon>Eucestoda</taxon>
        <taxon>Diphyllobothriidea</taxon>
        <taxon>Diphyllobothriidae</taxon>
        <taxon>Schistocephalus</taxon>
    </lineage>
</organism>
<name>A0A183TIL7_SCHSO</name>
<dbReference type="GO" id="GO:0033617">
    <property type="term" value="P:mitochondrial respiratory chain complex IV assembly"/>
    <property type="evidence" value="ECO:0007669"/>
    <property type="project" value="InterPro"/>
</dbReference>
<dbReference type="GO" id="GO:0005739">
    <property type="term" value="C:mitochondrion"/>
    <property type="evidence" value="ECO:0007669"/>
    <property type="project" value="InterPro"/>
</dbReference>
<protein>
    <submittedName>
        <fullName evidence="2">Mitochondrial import receptor subunit TOM22 homolog</fullName>
    </submittedName>
</protein>
<dbReference type="AlphaFoldDB" id="A0A183TIL7"/>
<keyword evidence="1" id="KW-1133">Transmembrane helix</keyword>
<reference evidence="2" key="1">
    <citation type="submission" date="2016-06" db="UniProtKB">
        <authorList>
            <consortium name="WormBaseParasite"/>
        </authorList>
    </citation>
    <scope>IDENTIFICATION</scope>
</reference>
<dbReference type="InterPro" id="IPR018625">
    <property type="entry name" value="Pet100"/>
</dbReference>
<keyword evidence="1" id="KW-0472">Membrane</keyword>
<keyword evidence="1" id="KW-0812">Transmembrane</keyword>
<accession>A0A183TIL7</accession>
<feature type="transmembrane region" description="Helical" evidence="1">
    <location>
        <begin position="84"/>
        <end position="111"/>
    </location>
</feature>
<evidence type="ECO:0000256" key="1">
    <source>
        <dbReference type="SAM" id="Phobius"/>
    </source>
</evidence>
<sequence>LGLQEISDTSGTSLLNRISEICKTARKRRSDFEARITALYTTTSLSPSARDQELEHISLSRNGLVAVRESLFSSSCTDNRKCKFFFGIMGGWMMEVMKVGLYLAIPLAVLTMSNMPRYLERNHEAQRLSVYEQTGGPKLDGDTTKKQAAVVKKKVNELSQTD</sequence>
<evidence type="ECO:0000313" key="2">
    <source>
        <dbReference type="WBParaSite" id="SSLN_0001693601-mRNA-1"/>
    </source>
</evidence>
<dbReference type="WBParaSite" id="SSLN_0001693601-mRNA-1">
    <property type="protein sequence ID" value="SSLN_0001693601-mRNA-1"/>
    <property type="gene ID" value="SSLN_0001693601"/>
</dbReference>
<proteinExistence type="predicted"/>
<dbReference type="Pfam" id="PF09803">
    <property type="entry name" value="Pet100"/>
    <property type="match status" value="1"/>
</dbReference>